<comment type="subunit">
    <text evidence="3">Monomer.</text>
</comment>
<keyword evidence="7" id="KW-0546">Nucleotide metabolism</keyword>
<reference evidence="10" key="1">
    <citation type="submission" date="2022-11" db="EMBL/GenBank/DDBJ databases">
        <authorList>
            <person name="Petersen C."/>
        </authorList>
    </citation>
    <scope>NUCLEOTIDE SEQUENCE</scope>
    <source>
        <strain evidence="10">IBT 23319</strain>
    </source>
</reference>
<evidence type="ECO:0000256" key="8">
    <source>
        <dbReference type="ARBA" id="ARBA00048787"/>
    </source>
</evidence>
<protein>
    <recommendedName>
        <fullName evidence="9">Adenosine deaminase domain-containing protein</fullName>
    </recommendedName>
</protein>
<dbReference type="GO" id="GO:0006154">
    <property type="term" value="P:adenosine catabolic process"/>
    <property type="evidence" value="ECO:0007669"/>
    <property type="project" value="TreeGrafter"/>
</dbReference>
<keyword evidence="11" id="KW-1185">Reference proteome</keyword>
<keyword evidence="6" id="KW-0862">Zinc</keyword>
<keyword evidence="4" id="KW-0479">Metal-binding</keyword>
<dbReference type="InterPro" id="IPR032466">
    <property type="entry name" value="Metal_Hydrolase"/>
</dbReference>
<dbReference type="RefSeq" id="XP_056498810.1">
    <property type="nucleotide sequence ID" value="XM_056647259.1"/>
</dbReference>
<dbReference type="InterPro" id="IPR006330">
    <property type="entry name" value="Ado/ade_deaminase"/>
</dbReference>
<dbReference type="Proteomes" id="UP001147733">
    <property type="component" value="Unassembled WGS sequence"/>
</dbReference>
<evidence type="ECO:0000256" key="4">
    <source>
        <dbReference type="ARBA" id="ARBA00022723"/>
    </source>
</evidence>
<dbReference type="PANTHER" id="PTHR11409:SF42">
    <property type="entry name" value="ADENOSINE DEAMINASE-LIKE PROTEIN"/>
    <property type="match status" value="1"/>
</dbReference>
<evidence type="ECO:0000256" key="3">
    <source>
        <dbReference type="ARBA" id="ARBA00011245"/>
    </source>
</evidence>
<accession>A0A9W9TJB5</accession>
<organism evidence="10 11">
    <name type="scientific">Penicillium citrinum</name>
    <dbReference type="NCBI Taxonomy" id="5077"/>
    <lineage>
        <taxon>Eukaryota</taxon>
        <taxon>Fungi</taxon>
        <taxon>Dikarya</taxon>
        <taxon>Ascomycota</taxon>
        <taxon>Pezizomycotina</taxon>
        <taxon>Eurotiomycetes</taxon>
        <taxon>Eurotiomycetidae</taxon>
        <taxon>Eurotiales</taxon>
        <taxon>Aspergillaceae</taxon>
        <taxon>Penicillium</taxon>
    </lineage>
</organism>
<sequence length="351" mass="39623">MAQLDSVDVEFTKELPKVELHAHLSGSISRQCLHEIWQRKKIQDSDFPIEDPLILMPPGKVDYTLQTFFQVFSKLIYQLCNDLESIAFATNSLLEDFLSDGVRYLELRTIPRPNPSANISREAYLDTILDTINKFKTNTQEMSVYLILAIDRGSTTPEEANEIIDLAITNIPRGVVGVDLCGNPTQGDVTIYRDAFVRAKSHGLGLTLHFAETRASATPVELEALLSFQPDRLGHVIHVPDEVKEVIIRRRIGLELCMSCNVHAKLIEGDFLDHHFGTWRHTDCPIALCKQTDDVGFFCSPVSNEYLLAAQHFGLDRVDLIRIATRSVDSIFGGEKEKERLRKMLVNFARA</sequence>
<comment type="cofactor">
    <cofactor evidence="1">
        <name>Zn(2+)</name>
        <dbReference type="ChEBI" id="CHEBI:29105"/>
    </cofactor>
</comment>
<dbReference type="GO" id="GO:0046872">
    <property type="term" value="F:metal ion binding"/>
    <property type="evidence" value="ECO:0007669"/>
    <property type="project" value="UniProtKB-KW"/>
</dbReference>
<dbReference type="InterPro" id="IPR001365">
    <property type="entry name" value="A_deaminase_dom"/>
</dbReference>
<evidence type="ECO:0000256" key="1">
    <source>
        <dbReference type="ARBA" id="ARBA00001947"/>
    </source>
</evidence>
<dbReference type="PANTHER" id="PTHR11409">
    <property type="entry name" value="ADENOSINE DEAMINASE"/>
    <property type="match status" value="1"/>
</dbReference>
<dbReference type="Gene3D" id="3.20.20.140">
    <property type="entry name" value="Metal-dependent hydrolases"/>
    <property type="match status" value="1"/>
</dbReference>
<proteinExistence type="inferred from homology"/>
<evidence type="ECO:0000313" key="10">
    <source>
        <dbReference type="EMBL" id="KAJ5224838.1"/>
    </source>
</evidence>
<name>A0A9W9TJB5_PENCI</name>
<dbReference type="GeneID" id="81386426"/>
<dbReference type="CDD" id="cd00443">
    <property type="entry name" value="ADA_AMPD"/>
    <property type="match status" value="1"/>
</dbReference>
<comment type="catalytic activity">
    <reaction evidence="8">
        <text>N(6)-methyl-AMP + H2O + H(+) = IMP + methylamine</text>
        <dbReference type="Rhea" id="RHEA:16001"/>
        <dbReference type="ChEBI" id="CHEBI:15377"/>
        <dbReference type="ChEBI" id="CHEBI:15378"/>
        <dbReference type="ChEBI" id="CHEBI:58053"/>
        <dbReference type="ChEBI" id="CHEBI:59338"/>
        <dbReference type="ChEBI" id="CHEBI:144842"/>
    </reaction>
    <physiologicalReaction direction="left-to-right" evidence="8">
        <dbReference type="Rhea" id="RHEA:16002"/>
    </physiologicalReaction>
</comment>
<evidence type="ECO:0000256" key="5">
    <source>
        <dbReference type="ARBA" id="ARBA00022801"/>
    </source>
</evidence>
<dbReference type="Pfam" id="PF00962">
    <property type="entry name" value="A_deaminase"/>
    <property type="match status" value="1"/>
</dbReference>
<dbReference type="FunFam" id="3.20.20.140:FF:000033">
    <property type="entry name" value="Adenosine deaminase-like protein"/>
    <property type="match status" value="1"/>
</dbReference>
<evidence type="ECO:0000256" key="6">
    <source>
        <dbReference type="ARBA" id="ARBA00022833"/>
    </source>
</evidence>
<comment type="caution">
    <text evidence="10">The sequence shown here is derived from an EMBL/GenBank/DDBJ whole genome shotgun (WGS) entry which is preliminary data.</text>
</comment>
<evidence type="ECO:0000256" key="2">
    <source>
        <dbReference type="ARBA" id="ARBA00006676"/>
    </source>
</evidence>
<evidence type="ECO:0000259" key="9">
    <source>
        <dbReference type="Pfam" id="PF00962"/>
    </source>
</evidence>
<feature type="domain" description="Adenosine deaminase" evidence="9">
    <location>
        <begin position="16"/>
        <end position="344"/>
    </location>
</feature>
<dbReference type="SUPFAM" id="SSF51556">
    <property type="entry name" value="Metallo-dependent hydrolases"/>
    <property type="match status" value="1"/>
</dbReference>
<evidence type="ECO:0000256" key="7">
    <source>
        <dbReference type="ARBA" id="ARBA00023080"/>
    </source>
</evidence>
<gene>
    <name evidence="10" type="ORF">N7469_008341</name>
</gene>
<dbReference type="GO" id="GO:0046103">
    <property type="term" value="P:inosine biosynthetic process"/>
    <property type="evidence" value="ECO:0007669"/>
    <property type="project" value="TreeGrafter"/>
</dbReference>
<dbReference type="GO" id="GO:0004000">
    <property type="term" value="F:adenosine deaminase activity"/>
    <property type="evidence" value="ECO:0007669"/>
    <property type="project" value="TreeGrafter"/>
</dbReference>
<comment type="similarity">
    <text evidence="2">Belongs to the metallo-dependent hydrolases superfamily. Adenosine and AMP deaminases family.</text>
</comment>
<evidence type="ECO:0000313" key="11">
    <source>
        <dbReference type="Proteomes" id="UP001147733"/>
    </source>
</evidence>
<dbReference type="AlphaFoldDB" id="A0A9W9TJB5"/>
<dbReference type="GO" id="GO:0009117">
    <property type="term" value="P:nucleotide metabolic process"/>
    <property type="evidence" value="ECO:0007669"/>
    <property type="project" value="UniProtKB-KW"/>
</dbReference>
<keyword evidence="5" id="KW-0378">Hydrolase</keyword>
<dbReference type="EMBL" id="JAPQKT010000007">
    <property type="protein sequence ID" value="KAJ5224838.1"/>
    <property type="molecule type" value="Genomic_DNA"/>
</dbReference>
<dbReference type="OrthoDB" id="272271at2759"/>
<reference evidence="10" key="2">
    <citation type="journal article" date="2023" name="IMA Fungus">
        <title>Comparative genomic study of the Penicillium genus elucidates a diverse pangenome and 15 lateral gene transfer events.</title>
        <authorList>
            <person name="Petersen C."/>
            <person name="Sorensen T."/>
            <person name="Nielsen M.R."/>
            <person name="Sondergaard T.E."/>
            <person name="Sorensen J.L."/>
            <person name="Fitzpatrick D.A."/>
            <person name="Frisvad J.C."/>
            <person name="Nielsen K.L."/>
        </authorList>
    </citation>
    <scope>NUCLEOTIDE SEQUENCE</scope>
    <source>
        <strain evidence="10">IBT 23319</strain>
    </source>
</reference>